<dbReference type="InterPro" id="IPR010987">
    <property type="entry name" value="Glutathione-S-Trfase_C-like"/>
</dbReference>
<keyword evidence="3" id="KW-0808">Transferase</keyword>
<dbReference type="GO" id="GO:0005737">
    <property type="term" value="C:cytoplasm"/>
    <property type="evidence" value="ECO:0007669"/>
    <property type="project" value="TreeGrafter"/>
</dbReference>
<dbReference type="OrthoDB" id="6258999at2"/>
<organism evidence="3 4">
    <name type="scientific">Seongchinamella sediminis</name>
    <dbReference type="NCBI Taxonomy" id="2283635"/>
    <lineage>
        <taxon>Bacteria</taxon>
        <taxon>Pseudomonadati</taxon>
        <taxon>Pseudomonadota</taxon>
        <taxon>Gammaproteobacteria</taxon>
        <taxon>Cellvibrionales</taxon>
        <taxon>Halieaceae</taxon>
        <taxon>Seongchinamella</taxon>
    </lineage>
</organism>
<sequence>MLTLHGFPYSNYYNIVKHALLYKDIPFREDLTYGGGEDWLQISPASKVPAITTENGDSLSETSVICDYLEEAYPDRPLYPEDPYRRAQVRQIMKMSELYLELSSRQLLPHVLGQRQAPEPLKEQVRQTLQRGIAALDHLCRFDPWVTGAEFSMADIYLRYVSGMVRTVGENQLQWYALSDIPAAANWEAAMAESPAAVKIDADKQANASEFFAYIRQRYGS</sequence>
<gene>
    <name evidence="3" type="ORF">DWB85_07055</name>
</gene>
<feature type="domain" description="GST C-terminal" evidence="2">
    <location>
        <begin position="82"/>
        <end position="211"/>
    </location>
</feature>
<dbReference type="PANTHER" id="PTHR43968:SF6">
    <property type="entry name" value="GLUTATHIONE S-TRANSFERASE OMEGA"/>
    <property type="match status" value="1"/>
</dbReference>
<dbReference type="InterPro" id="IPR040079">
    <property type="entry name" value="Glutathione_S-Trfase"/>
</dbReference>
<dbReference type="Proteomes" id="UP000265509">
    <property type="component" value="Unassembled WGS sequence"/>
</dbReference>
<dbReference type="InterPro" id="IPR036249">
    <property type="entry name" value="Thioredoxin-like_sf"/>
</dbReference>
<dbReference type="Gene3D" id="1.20.1050.10">
    <property type="match status" value="1"/>
</dbReference>
<evidence type="ECO:0000313" key="3">
    <source>
        <dbReference type="EMBL" id="RLQ22375.1"/>
    </source>
</evidence>
<dbReference type="SUPFAM" id="SSF52833">
    <property type="entry name" value="Thioredoxin-like"/>
    <property type="match status" value="1"/>
</dbReference>
<evidence type="ECO:0000259" key="1">
    <source>
        <dbReference type="PROSITE" id="PS50404"/>
    </source>
</evidence>
<dbReference type="GO" id="GO:0016740">
    <property type="term" value="F:transferase activity"/>
    <property type="evidence" value="ECO:0007669"/>
    <property type="project" value="UniProtKB-KW"/>
</dbReference>
<dbReference type="SUPFAM" id="SSF47616">
    <property type="entry name" value="GST C-terminal domain-like"/>
    <property type="match status" value="1"/>
</dbReference>
<dbReference type="SFLD" id="SFLDS00019">
    <property type="entry name" value="Glutathione_Transferase_(cytos"/>
    <property type="match status" value="1"/>
</dbReference>
<name>A0A3L7E0D3_9GAMM</name>
<dbReference type="InterPro" id="IPR004045">
    <property type="entry name" value="Glutathione_S-Trfase_N"/>
</dbReference>
<protein>
    <submittedName>
        <fullName evidence="3">Glutathione S-transferase family protein</fullName>
    </submittedName>
</protein>
<dbReference type="EMBL" id="QRAN01000006">
    <property type="protein sequence ID" value="RLQ22375.1"/>
    <property type="molecule type" value="Genomic_DNA"/>
</dbReference>
<comment type="caution">
    <text evidence="3">The sequence shown here is derived from an EMBL/GenBank/DDBJ whole genome shotgun (WGS) entry which is preliminary data.</text>
</comment>
<dbReference type="Pfam" id="PF13417">
    <property type="entry name" value="GST_N_3"/>
    <property type="match status" value="1"/>
</dbReference>
<dbReference type="PROSITE" id="PS50404">
    <property type="entry name" value="GST_NTER"/>
    <property type="match status" value="1"/>
</dbReference>
<keyword evidence="4" id="KW-1185">Reference proteome</keyword>
<evidence type="ECO:0000313" key="4">
    <source>
        <dbReference type="Proteomes" id="UP000265509"/>
    </source>
</evidence>
<dbReference type="InterPro" id="IPR036282">
    <property type="entry name" value="Glutathione-S-Trfase_C_sf"/>
</dbReference>
<dbReference type="InterPro" id="IPR050983">
    <property type="entry name" value="GST_Omega/HSP26"/>
</dbReference>
<feature type="domain" description="GST N-terminal" evidence="1">
    <location>
        <begin position="1"/>
        <end position="77"/>
    </location>
</feature>
<proteinExistence type="predicted"/>
<evidence type="ECO:0000259" key="2">
    <source>
        <dbReference type="PROSITE" id="PS50405"/>
    </source>
</evidence>
<dbReference type="AlphaFoldDB" id="A0A3L7E0D3"/>
<dbReference type="PROSITE" id="PS50405">
    <property type="entry name" value="GST_CTER"/>
    <property type="match status" value="1"/>
</dbReference>
<dbReference type="CDD" id="cd00570">
    <property type="entry name" value="GST_N_family"/>
    <property type="match status" value="1"/>
</dbReference>
<dbReference type="RefSeq" id="WP_117953516.1">
    <property type="nucleotide sequence ID" value="NZ_QRAN01000006.1"/>
</dbReference>
<reference evidence="3 4" key="1">
    <citation type="submission" date="2018-07" db="EMBL/GenBank/DDBJ databases">
        <title>Halioglobus sp. genome submission.</title>
        <authorList>
            <person name="Ye M.-Q."/>
            <person name="Du Z.-J."/>
        </authorList>
    </citation>
    <scope>NUCLEOTIDE SEQUENCE [LARGE SCALE GENOMIC DNA]</scope>
    <source>
        <strain evidence="3 4">U0301</strain>
    </source>
</reference>
<accession>A0A3L7E0D3</accession>
<dbReference type="PANTHER" id="PTHR43968">
    <property type="match status" value="1"/>
</dbReference>
<dbReference type="Gene3D" id="3.40.30.10">
    <property type="entry name" value="Glutaredoxin"/>
    <property type="match status" value="1"/>
</dbReference>